<feature type="chain" id="PRO_5023025485" evidence="4">
    <location>
        <begin position="19"/>
        <end position="912"/>
    </location>
</feature>
<dbReference type="Pfam" id="PF13174">
    <property type="entry name" value="TPR_6"/>
    <property type="match status" value="3"/>
</dbReference>
<evidence type="ECO:0000313" key="6">
    <source>
        <dbReference type="Proteomes" id="UP000323824"/>
    </source>
</evidence>
<keyword evidence="1" id="KW-0677">Repeat</keyword>
<dbReference type="InterPro" id="IPR051685">
    <property type="entry name" value="Ycf3/AcsC/BcsC/TPR_MFPF"/>
</dbReference>
<organism evidence="5 6">
    <name type="scientific">Thiospirochaeta perfilievii</name>
    <dbReference type="NCBI Taxonomy" id="252967"/>
    <lineage>
        <taxon>Bacteria</taxon>
        <taxon>Pseudomonadati</taxon>
        <taxon>Spirochaetota</taxon>
        <taxon>Spirochaetia</taxon>
        <taxon>Spirochaetales</taxon>
        <taxon>Spirochaetaceae</taxon>
        <taxon>Thiospirochaeta</taxon>
    </lineage>
</organism>
<reference evidence="5 6" key="2">
    <citation type="submission" date="2019-09" db="EMBL/GenBank/DDBJ databases">
        <title>Complete Genome Sequence and Methylome Analysis of free living Spirochaetas.</title>
        <authorList>
            <person name="Leshcheva N."/>
            <person name="Mikheeva N."/>
        </authorList>
    </citation>
    <scope>NUCLEOTIDE SEQUENCE [LARGE SCALE GENOMIC DNA]</scope>
    <source>
        <strain evidence="5 6">P</strain>
    </source>
</reference>
<dbReference type="InterPro" id="IPR011990">
    <property type="entry name" value="TPR-like_helical_dom_sf"/>
</dbReference>
<reference evidence="5 6" key="1">
    <citation type="submission" date="2019-02" db="EMBL/GenBank/DDBJ databases">
        <authorList>
            <person name="Fomenkov A."/>
            <person name="Dubinina G."/>
            <person name="Grabovich M."/>
            <person name="Vincze T."/>
            <person name="Roberts R.J."/>
        </authorList>
    </citation>
    <scope>NUCLEOTIDE SEQUENCE [LARGE SCALE GENOMIC DNA]</scope>
    <source>
        <strain evidence="5 6">P</strain>
    </source>
</reference>
<dbReference type="PROSITE" id="PS50005">
    <property type="entry name" value="TPR"/>
    <property type="match status" value="1"/>
</dbReference>
<dbReference type="PANTHER" id="PTHR44943:SF8">
    <property type="entry name" value="TPR REPEAT-CONTAINING PROTEIN MJ0263"/>
    <property type="match status" value="1"/>
</dbReference>
<dbReference type="Gene3D" id="1.25.40.10">
    <property type="entry name" value="Tetratricopeptide repeat domain"/>
    <property type="match status" value="4"/>
</dbReference>
<feature type="signal peptide" evidence="4">
    <location>
        <begin position="1"/>
        <end position="18"/>
    </location>
</feature>
<protein>
    <submittedName>
        <fullName evidence="5">Tetratricopeptide repeat protein</fullName>
    </submittedName>
</protein>
<dbReference type="SUPFAM" id="SSF48452">
    <property type="entry name" value="TPR-like"/>
    <property type="match status" value="3"/>
</dbReference>
<dbReference type="SMART" id="SM00028">
    <property type="entry name" value="TPR"/>
    <property type="match status" value="7"/>
</dbReference>
<name>A0A5C1Q8U5_9SPIO</name>
<keyword evidence="2 3" id="KW-0802">TPR repeat</keyword>
<dbReference type="Proteomes" id="UP000323824">
    <property type="component" value="Chromosome"/>
</dbReference>
<accession>A0A5C1Q8U5</accession>
<dbReference type="EMBL" id="CP035807">
    <property type="protein sequence ID" value="QEN03788.1"/>
    <property type="molecule type" value="Genomic_DNA"/>
</dbReference>
<dbReference type="KEGG" id="sper:EW093_03430"/>
<feature type="repeat" description="TPR" evidence="3">
    <location>
        <begin position="168"/>
        <end position="201"/>
    </location>
</feature>
<gene>
    <name evidence="5" type="ORF">EW093_03430</name>
</gene>
<evidence type="ECO:0000313" key="5">
    <source>
        <dbReference type="EMBL" id="QEN03788.1"/>
    </source>
</evidence>
<keyword evidence="4" id="KW-0732">Signal</keyword>
<dbReference type="AlphaFoldDB" id="A0A5C1Q8U5"/>
<dbReference type="PANTHER" id="PTHR44943">
    <property type="entry name" value="CELLULOSE SYNTHASE OPERON PROTEIN C"/>
    <property type="match status" value="1"/>
</dbReference>
<sequence length="912" mass="106612">MKKYLLLLSLFVCGLSISAVNSLQLYQAGKKAFSVGLYSIALENLNQYLSTEDMDKRVESLYLSGISSYHIKQYSDSITFFNGIINQFPNSKYVEAGYYWMGLDYYYLKDYKDATKFFELSSNIDSQYKNISLLFKSLSHIKLNEIDDAINSFKRLINNPDAESRYREEAIYRLGTLYLEQGNLNSTINVLNTILLDYPDSKFYNESLSIVANSYFLLEEWSNAERTYLLLNYLKSDQKIIRRLATISNKLGKKGESIKYLREFIDSYSPTEDVLLMLGDLLMSENKSMEAVNIYISLNSVLSDPKDIDENNHRIGSIYYNLKDYENSFRYFSRVETQESSLYFTVLAGLISGNDVLSYIHKLNDMFTKGELALDGNNRYINYLQENKDFKNLELFLEYLTELYPTVTTYSLTYGELLLEDNRLEESIKYLSKGYYIGSPYYSNIVYKLGWIYYSKGEFIRSIEYFDKLKLTDREYIDGLYSKSIAYYQIGELAKGKSGFLELLNSDNSYKEEVSFYLGLIEKDNFNYVDGIKYFNTSINKQSLYIGSMENLAWCYYYLTEYKEALDIYTKLRNTSHKDIYIFNSANCYSNMNLLEEALEEYLLLVDLESEYIESSYYKSVEILFKLSRDKDAFILVKDFYNKYRESELPGSVMMNEGDNRLYGGNIISSIDVYKEALNIFDRDKNWYKARFRLAEAYSLSENIIESLNLLIDSIYDKDIYFLESVKQIVTILKEQLDPRLTLYVKNLLEDKNIDKSLVIPIYTEIINQGFYGDSSIEVINNLIQLSDSRDEIDRLIYLKSYYLFKDNNFKEAEINITTLLSSSLTEDLVKIDAIMLEAQILEEYGEEKEAIDLYLNLYINYSDFKEEASYALYKGLILSGKIEDLVLKDKIMNILATEYKDTTWYSRSISE</sequence>
<keyword evidence="6" id="KW-1185">Reference proteome</keyword>
<dbReference type="OrthoDB" id="363363at2"/>
<evidence type="ECO:0000256" key="2">
    <source>
        <dbReference type="ARBA" id="ARBA00022803"/>
    </source>
</evidence>
<evidence type="ECO:0000256" key="4">
    <source>
        <dbReference type="SAM" id="SignalP"/>
    </source>
</evidence>
<proteinExistence type="predicted"/>
<evidence type="ECO:0000256" key="1">
    <source>
        <dbReference type="ARBA" id="ARBA00022737"/>
    </source>
</evidence>
<dbReference type="RefSeq" id="WP_149567046.1">
    <property type="nucleotide sequence ID" value="NZ_CP035807.1"/>
</dbReference>
<dbReference type="Pfam" id="PF13181">
    <property type="entry name" value="TPR_8"/>
    <property type="match status" value="1"/>
</dbReference>
<dbReference type="InterPro" id="IPR019734">
    <property type="entry name" value="TPR_rpt"/>
</dbReference>
<evidence type="ECO:0000256" key="3">
    <source>
        <dbReference type="PROSITE-ProRule" id="PRU00339"/>
    </source>
</evidence>